<dbReference type="FunFam" id="1.10.10.10:FF:000001">
    <property type="entry name" value="LysR family transcriptional regulator"/>
    <property type="match status" value="1"/>
</dbReference>
<protein>
    <submittedName>
        <fullName evidence="8">Transcriptional regulator</fullName>
    </submittedName>
</protein>
<dbReference type="GO" id="GO:0003700">
    <property type="term" value="F:DNA-binding transcription factor activity"/>
    <property type="evidence" value="ECO:0007669"/>
    <property type="project" value="InterPro"/>
</dbReference>
<keyword evidence="3" id="KW-0238">DNA-binding</keyword>
<evidence type="ECO:0000256" key="3">
    <source>
        <dbReference type="ARBA" id="ARBA00023125"/>
    </source>
</evidence>
<organism evidence="8 9">
    <name type="scientific">Nocardia bhagyanarayanae</name>
    <dbReference type="NCBI Taxonomy" id="1215925"/>
    <lineage>
        <taxon>Bacteria</taxon>
        <taxon>Bacillati</taxon>
        <taxon>Actinomycetota</taxon>
        <taxon>Actinomycetes</taxon>
        <taxon>Mycobacteriales</taxon>
        <taxon>Nocardiaceae</taxon>
        <taxon>Nocardia</taxon>
    </lineage>
</organism>
<dbReference type="SUPFAM" id="SSF53850">
    <property type="entry name" value="Periplasmic binding protein-like II"/>
    <property type="match status" value="1"/>
</dbReference>
<dbReference type="GO" id="GO:0032993">
    <property type="term" value="C:protein-DNA complex"/>
    <property type="evidence" value="ECO:0007669"/>
    <property type="project" value="TreeGrafter"/>
</dbReference>
<dbReference type="InterPro" id="IPR036390">
    <property type="entry name" value="WH_DNA-bd_sf"/>
</dbReference>
<evidence type="ECO:0000256" key="5">
    <source>
        <dbReference type="ARBA" id="ARBA00023163"/>
    </source>
</evidence>
<gene>
    <name evidence="8" type="ORF">FB390_3886</name>
</gene>
<feature type="domain" description="HTH lysR-type" evidence="7">
    <location>
        <begin position="1"/>
        <end position="58"/>
    </location>
</feature>
<evidence type="ECO:0000256" key="2">
    <source>
        <dbReference type="ARBA" id="ARBA00023015"/>
    </source>
</evidence>
<evidence type="ECO:0000256" key="6">
    <source>
        <dbReference type="SAM" id="MobiDB-lite"/>
    </source>
</evidence>
<comment type="similarity">
    <text evidence="1">Belongs to the LysR transcriptional regulatory family.</text>
</comment>
<dbReference type="PROSITE" id="PS50931">
    <property type="entry name" value="HTH_LYSR"/>
    <property type="match status" value="1"/>
</dbReference>
<evidence type="ECO:0000313" key="9">
    <source>
        <dbReference type="Proteomes" id="UP000316331"/>
    </source>
</evidence>
<evidence type="ECO:0000313" key="8">
    <source>
        <dbReference type="EMBL" id="TQM32208.1"/>
    </source>
</evidence>
<dbReference type="Pfam" id="PF03466">
    <property type="entry name" value="LysR_substrate"/>
    <property type="match status" value="1"/>
</dbReference>
<dbReference type="RefSeq" id="WP_221639300.1">
    <property type="nucleotide sequence ID" value="NZ_VFPG01000001.1"/>
</dbReference>
<evidence type="ECO:0000256" key="4">
    <source>
        <dbReference type="ARBA" id="ARBA00023159"/>
    </source>
</evidence>
<accession>A0A543FEB0</accession>
<evidence type="ECO:0000256" key="1">
    <source>
        <dbReference type="ARBA" id="ARBA00009437"/>
    </source>
</evidence>
<dbReference type="SUPFAM" id="SSF46785">
    <property type="entry name" value="Winged helix' DNA-binding domain"/>
    <property type="match status" value="1"/>
</dbReference>
<feature type="region of interest" description="Disordered" evidence="6">
    <location>
        <begin position="289"/>
        <end position="313"/>
    </location>
</feature>
<dbReference type="InterPro" id="IPR000847">
    <property type="entry name" value="LysR_HTH_N"/>
</dbReference>
<comment type="caution">
    <text evidence="8">The sequence shown here is derived from an EMBL/GenBank/DDBJ whole genome shotgun (WGS) entry which is preliminary data.</text>
</comment>
<dbReference type="CDD" id="cd08414">
    <property type="entry name" value="PBP2_LTTR_aromatics_like"/>
    <property type="match status" value="1"/>
</dbReference>
<keyword evidence="9" id="KW-1185">Reference proteome</keyword>
<proteinExistence type="inferred from homology"/>
<reference evidence="8 9" key="1">
    <citation type="submission" date="2019-06" db="EMBL/GenBank/DDBJ databases">
        <title>Sequencing the genomes of 1000 actinobacteria strains.</title>
        <authorList>
            <person name="Klenk H.-P."/>
        </authorList>
    </citation>
    <scope>NUCLEOTIDE SEQUENCE [LARGE SCALE GENOMIC DNA]</scope>
    <source>
        <strain evidence="8 9">DSM 103495</strain>
    </source>
</reference>
<dbReference type="InterPro" id="IPR036388">
    <property type="entry name" value="WH-like_DNA-bd_sf"/>
</dbReference>
<keyword evidence="5" id="KW-0804">Transcription</keyword>
<dbReference type="PANTHER" id="PTHR30346:SF0">
    <property type="entry name" value="HCA OPERON TRANSCRIPTIONAL ACTIVATOR HCAR"/>
    <property type="match status" value="1"/>
</dbReference>
<dbReference type="EMBL" id="VFPG01000001">
    <property type="protein sequence ID" value="TQM32208.1"/>
    <property type="molecule type" value="Genomic_DNA"/>
</dbReference>
<sequence>MELRQLRYFLAVAEERNLTRAADAVGIRPTSLSQQIIALERDLGTALFVRGSAGMTPTRAGARLAEHARAVLDSARRARESVREQRTPRVAVTPGAPPWSASALWRGIAEPTLEFLDMQTAEQLPALREGSLDMGILLLPTDLSGLDHVVIAEAELGVLVAAGHRLAERNAVRWADLDGSALLWFARSAAPGYHDAIRESWTRAGWQPAAIRASAPRRALFVAELAHGGDVVALRPAWDVRPGDGLVWLPFVEDSPSIRYALAWNPADPAAARRLRMVADLVRAERPHASAVLPRGQRHPASASLGSDRVAPR</sequence>
<dbReference type="Gene3D" id="3.40.190.10">
    <property type="entry name" value="Periplasmic binding protein-like II"/>
    <property type="match status" value="2"/>
</dbReference>
<dbReference type="Proteomes" id="UP000316331">
    <property type="component" value="Unassembled WGS sequence"/>
</dbReference>
<keyword evidence="4" id="KW-0010">Activator</keyword>
<dbReference type="InterPro" id="IPR005119">
    <property type="entry name" value="LysR_subst-bd"/>
</dbReference>
<evidence type="ECO:0000259" key="7">
    <source>
        <dbReference type="PROSITE" id="PS50931"/>
    </source>
</evidence>
<dbReference type="AlphaFoldDB" id="A0A543FEB0"/>
<dbReference type="PANTHER" id="PTHR30346">
    <property type="entry name" value="TRANSCRIPTIONAL DUAL REGULATOR HCAR-RELATED"/>
    <property type="match status" value="1"/>
</dbReference>
<dbReference type="Gene3D" id="1.10.10.10">
    <property type="entry name" value="Winged helix-like DNA-binding domain superfamily/Winged helix DNA-binding domain"/>
    <property type="match status" value="1"/>
</dbReference>
<keyword evidence="2" id="KW-0805">Transcription regulation</keyword>
<dbReference type="GO" id="GO:0003677">
    <property type="term" value="F:DNA binding"/>
    <property type="evidence" value="ECO:0007669"/>
    <property type="project" value="UniProtKB-KW"/>
</dbReference>
<name>A0A543FEB0_9NOCA</name>
<dbReference type="Pfam" id="PF00126">
    <property type="entry name" value="HTH_1"/>
    <property type="match status" value="1"/>
</dbReference>